<dbReference type="InterPro" id="IPR020845">
    <property type="entry name" value="AMP-binding_CS"/>
</dbReference>
<protein>
    <recommendedName>
        <fullName evidence="7">Acetyl-CoA synthetase-like protein</fullName>
    </recommendedName>
</protein>
<feature type="domain" description="AMP-dependent synthetase/ligase" evidence="2">
    <location>
        <begin position="73"/>
        <end position="461"/>
    </location>
</feature>
<dbReference type="InterPro" id="IPR025110">
    <property type="entry name" value="AMP-bd_C"/>
</dbReference>
<dbReference type="InterPro" id="IPR042099">
    <property type="entry name" value="ANL_N_sf"/>
</dbReference>
<dbReference type="Pfam" id="PF00501">
    <property type="entry name" value="AMP-binding"/>
    <property type="match status" value="1"/>
</dbReference>
<dbReference type="InterPro" id="IPR032387">
    <property type="entry name" value="ACAS_N"/>
</dbReference>
<dbReference type="SUPFAM" id="SSF56801">
    <property type="entry name" value="Acetyl-CoA synthetase-like"/>
    <property type="match status" value="1"/>
</dbReference>
<dbReference type="Pfam" id="PF13193">
    <property type="entry name" value="AMP-binding_C"/>
    <property type="match status" value="1"/>
</dbReference>
<dbReference type="Proteomes" id="UP001344447">
    <property type="component" value="Unassembled WGS sequence"/>
</dbReference>
<feature type="domain" description="AMP-binding enzyme C-terminal" evidence="3">
    <location>
        <begin position="527"/>
        <end position="615"/>
    </location>
</feature>
<dbReference type="AlphaFoldDB" id="A0AAN7UAJ8"/>
<dbReference type="PROSITE" id="PS00455">
    <property type="entry name" value="AMP_BINDING"/>
    <property type="match status" value="1"/>
</dbReference>
<name>A0AAN7UAJ8_9MYCE</name>
<reference evidence="5 6" key="1">
    <citation type="submission" date="2023-11" db="EMBL/GenBank/DDBJ databases">
        <title>Dfirmibasis_genome.</title>
        <authorList>
            <person name="Edelbroek B."/>
            <person name="Kjellin J."/>
            <person name="Jerlstrom-Hultqvist J."/>
            <person name="Soderbom F."/>
        </authorList>
    </citation>
    <scope>NUCLEOTIDE SEQUENCE [LARGE SCALE GENOMIC DNA]</scope>
    <source>
        <strain evidence="5 6">TNS-C-14</strain>
    </source>
</reference>
<comment type="similarity">
    <text evidence="1">Belongs to the ATP-dependent AMP-binding enzyme family.</text>
</comment>
<dbReference type="GO" id="GO:0050218">
    <property type="term" value="F:propionate-CoA ligase activity"/>
    <property type="evidence" value="ECO:0007669"/>
    <property type="project" value="TreeGrafter"/>
</dbReference>
<dbReference type="EMBL" id="JAVFKY010000004">
    <property type="protein sequence ID" value="KAK5577923.1"/>
    <property type="molecule type" value="Genomic_DNA"/>
</dbReference>
<evidence type="ECO:0000259" key="2">
    <source>
        <dbReference type="Pfam" id="PF00501"/>
    </source>
</evidence>
<dbReference type="Gene3D" id="3.30.300.30">
    <property type="match status" value="1"/>
</dbReference>
<gene>
    <name evidence="5" type="ORF">RB653_002871</name>
</gene>
<keyword evidence="6" id="KW-1185">Reference proteome</keyword>
<evidence type="ECO:0008006" key="7">
    <source>
        <dbReference type="Google" id="ProtNLM"/>
    </source>
</evidence>
<dbReference type="PANTHER" id="PTHR43347">
    <property type="entry name" value="ACYL-COA SYNTHETASE"/>
    <property type="match status" value="1"/>
</dbReference>
<dbReference type="Gene3D" id="3.40.50.12780">
    <property type="entry name" value="N-terminal domain of ligase-like"/>
    <property type="match status" value="1"/>
</dbReference>
<organism evidence="5 6">
    <name type="scientific">Dictyostelium firmibasis</name>
    <dbReference type="NCBI Taxonomy" id="79012"/>
    <lineage>
        <taxon>Eukaryota</taxon>
        <taxon>Amoebozoa</taxon>
        <taxon>Evosea</taxon>
        <taxon>Eumycetozoa</taxon>
        <taxon>Dictyostelia</taxon>
        <taxon>Dictyosteliales</taxon>
        <taxon>Dictyosteliaceae</taxon>
        <taxon>Dictyostelium</taxon>
    </lineage>
</organism>
<proteinExistence type="inferred from homology"/>
<evidence type="ECO:0000259" key="3">
    <source>
        <dbReference type="Pfam" id="PF13193"/>
    </source>
</evidence>
<sequence length="668" mass="76196">MDLNSGFDFYKEKENSKNDLISFYDNVSKKLVLWDEIYEKVYSGNENKPDWFKGGKLNICNNVLDIHIKNPNKRDQIAIISECPLKGITKKITFYELWNQVCIFSRVLKNLGVRKGDSVMIYMPTYINSHIAFLSCARIGATHCAVFGGFSSLNLSFRIDHLKPKLLITSNYGVKGNDIIDYHLLVSEALKLSNFKPSLIISHNRIELDSGDISLQKQNLNNIIPNILFWDDLIKDVEPLLEYTLVDSTHPLILSYTSGTTGNPKCIEIQSGGFITQNLYSYKNIMSVKENDIFLTTCDSGWILGQFHMYGLLGNGITSIIYEGDVTVPSIDNIFKIIETHKVNKFLTVSAEVRIIKKLDPYGEYLKRFDVSSLKFIYLTGEVLDIPTCEYIKIIFENSKTYNLYGQSEASCAVIMGETNPLKPQIIGKSNPGFNIKFLDVQNGEKIKKPGQFGEMVVKLPLPPGYCTTLYNNPDGYYNSYLKKFKGYYCFGDLGYYDQDYNITIVSRSDDIVKVCSEKVNTIQCEETILKNIPSISDCIVVPIKDDVYGQRLIGMIVFGNNIEHQQQNQNFLSPEKLQLIHDEINSNLEDEVGEISRLKFLLQVYGIPTTRSGKKIRHVLSKIFNEEEYKEPPTISNIKILKQLEIQINQFKSTVFDQNNNTLKFVQ</sequence>
<dbReference type="PANTHER" id="PTHR43347:SF3">
    <property type="entry name" value="ACYL-COA SYNTHETASE SHORT-CHAIN FAMILY MEMBER 3, MITOCHONDRIAL"/>
    <property type="match status" value="1"/>
</dbReference>
<evidence type="ECO:0000313" key="6">
    <source>
        <dbReference type="Proteomes" id="UP001344447"/>
    </source>
</evidence>
<evidence type="ECO:0000313" key="5">
    <source>
        <dbReference type="EMBL" id="KAK5577923.1"/>
    </source>
</evidence>
<dbReference type="Pfam" id="PF16177">
    <property type="entry name" value="ACAS_N"/>
    <property type="match status" value="1"/>
</dbReference>
<comment type="caution">
    <text evidence="5">The sequence shown here is derived from an EMBL/GenBank/DDBJ whole genome shotgun (WGS) entry which is preliminary data.</text>
</comment>
<dbReference type="InterPro" id="IPR000873">
    <property type="entry name" value="AMP-dep_synth/lig_dom"/>
</dbReference>
<evidence type="ECO:0000259" key="4">
    <source>
        <dbReference type="Pfam" id="PF16177"/>
    </source>
</evidence>
<accession>A0AAN7UAJ8</accession>
<feature type="domain" description="Acetyl-coenzyme A synthetase N-terminal" evidence="4">
    <location>
        <begin position="14"/>
        <end position="63"/>
    </location>
</feature>
<dbReference type="InterPro" id="IPR045851">
    <property type="entry name" value="AMP-bd_C_sf"/>
</dbReference>
<evidence type="ECO:0000256" key="1">
    <source>
        <dbReference type="ARBA" id="ARBA00006432"/>
    </source>
</evidence>